<comment type="caution">
    <text evidence="1">The sequence shown here is derived from an EMBL/GenBank/DDBJ whole genome shotgun (WGS) entry which is preliminary data.</text>
</comment>
<evidence type="ECO:0000313" key="1">
    <source>
        <dbReference type="EMBL" id="OWP04806.1"/>
    </source>
</evidence>
<dbReference type="EMBL" id="MZNU01000093">
    <property type="protein sequence ID" value="OWP04806.1"/>
    <property type="molecule type" value="Genomic_DNA"/>
</dbReference>
<dbReference type="AlphaFoldDB" id="A0A218ZCA1"/>
<reference evidence="1 2" key="1">
    <citation type="submission" date="2017-04" db="EMBL/GenBank/DDBJ databases">
        <title>Draft genome sequence of Marssonina coronaria NL1: causal agent of apple blotch.</title>
        <authorList>
            <person name="Cheng Q."/>
        </authorList>
    </citation>
    <scope>NUCLEOTIDE SEQUENCE [LARGE SCALE GENOMIC DNA]</scope>
    <source>
        <strain evidence="1 2">NL1</strain>
    </source>
</reference>
<proteinExistence type="predicted"/>
<protein>
    <submittedName>
        <fullName evidence="1">Uncharacterized protein</fullName>
    </submittedName>
</protein>
<evidence type="ECO:0000313" key="2">
    <source>
        <dbReference type="Proteomes" id="UP000242519"/>
    </source>
</evidence>
<gene>
    <name evidence="1" type="ORF">B2J93_4088</name>
</gene>
<organism evidence="1 2">
    <name type="scientific">Diplocarpon coronariae</name>
    <dbReference type="NCBI Taxonomy" id="2795749"/>
    <lineage>
        <taxon>Eukaryota</taxon>
        <taxon>Fungi</taxon>
        <taxon>Dikarya</taxon>
        <taxon>Ascomycota</taxon>
        <taxon>Pezizomycotina</taxon>
        <taxon>Leotiomycetes</taxon>
        <taxon>Helotiales</taxon>
        <taxon>Drepanopezizaceae</taxon>
        <taxon>Diplocarpon</taxon>
    </lineage>
</organism>
<dbReference type="InParanoid" id="A0A218ZCA1"/>
<sequence>MSVVGEAEDWVNIFYQVCFALDASDPTCQFFEPAQRRATMISSEDVKSTTLTLRFKYSRLTILLFVDALTTFPSILQELLTTLRERYPLGLPTSPDTYTPIPDSGLDVVLGVPKDPFDLEKGWEELDLTTAGLKETPKSLGIADGAQIAFAFASEETREKGHFKVEVPNVAELYPDEE</sequence>
<keyword evidence="2" id="KW-1185">Reference proteome</keyword>
<dbReference type="OrthoDB" id="5376498at2759"/>
<name>A0A218ZCA1_9HELO</name>
<accession>A0A218ZCA1</accession>
<dbReference type="Proteomes" id="UP000242519">
    <property type="component" value="Unassembled WGS sequence"/>
</dbReference>